<dbReference type="EMBL" id="VCAU01000065">
    <property type="protein sequence ID" value="KAF9887167.1"/>
    <property type="molecule type" value="Genomic_DNA"/>
</dbReference>
<dbReference type="SUPFAM" id="SSF54427">
    <property type="entry name" value="NTF2-like"/>
    <property type="match status" value="1"/>
</dbReference>
<dbReference type="AlphaFoldDB" id="A0AAD4CJ06"/>
<dbReference type="Gene3D" id="3.10.450.50">
    <property type="match status" value="1"/>
</dbReference>
<dbReference type="InterPro" id="IPR032710">
    <property type="entry name" value="NTF2-like_dom_sf"/>
</dbReference>
<evidence type="ECO:0000313" key="1">
    <source>
        <dbReference type="EMBL" id="KAF9887167.1"/>
    </source>
</evidence>
<reference evidence="1" key="1">
    <citation type="journal article" date="2019" name="Beilstein J. Org. Chem.">
        <title>Nanangenines: drimane sesquiterpenoids as the dominant metabolite cohort of a novel Australian fungus, Aspergillus nanangensis.</title>
        <authorList>
            <person name="Lacey H.J."/>
            <person name="Gilchrist C.L.M."/>
            <person name="Crombie A."/>
            <person name="Kalaitzis J.A."/>
            <person name="Vuong D."/>
            <person name="Rutledge P.J."/>
            <person name="Turner P."/>
            <person name="Pitt J.I."/>
            <person name="Lacey E."/>
            <person name="Chooi Y.H."/>
            <person name="Piggott A.M."/>
        </authorList>
    </citation>
    <scope>NUCLEOTIDE SEQUENCE</scope>
    <source>
        <strain evidence="1">MST-FP2251</strain>
    </source>
</reference>
<proteinExistence type="predicted"/>
<accession>A0AAD4CJ06</accession>
<name>A0AAD4CJ06_ASPNN</name>
<sequence length="150" mass="16846">MGYPTDTTIWPRPLPSAEIRDLIDRLFLLTDTRTEDVGERLAKDVFTTDGRFMLPYGTFEGAAEISQSRKDAWASVKSRRHVVSKVYLNDAHSTDLILIGSLAMEALDGVKSNMEFVARVNFELGGLSGARVREYRIISPPAQDRRSILE</sequence>
<organism evidence="1 2">
    <name type="scientific">Aspergillus nanangensis</name>
    <dbReference type="NCBI Taxonomy" id="2582783"/>
    <lineage>
        <taxon>Eukaryota</taxon>
        <taxon>Fungi</taxon>
        <taxon>Dikarya</taxon>
        <taxon>Ascomycota</taxon>
        <taxon>Pezizomycotina</taxon>
        <taxon>Eurotiomycetes</taxon>
        <taxon>Eurotiomycetidae</taxon>
        <taxon>Eurotiales</taxon>
        <taxon>Aspergillaceae</taxon>
        <taxon>Aspergillus</taxon>
        <taxon>Aspergillus subgen. Circumdati</taxon>
    </lineage>
</organism>
<keyword evidence="2" id="KW-1185">Reference proteome</keyword>
<reference evidence="1" key="2">
    <citation type="submission" date="2020-02" db="EMBL/GenBank/DDBJ databases">
        <authorList>
            <person name="Gilchrist C.L.M."/>
            <person name="Chooi Y.-H."/>
        </authorList>
    </citation>
    <scope>NUCLEOTIDE SEQUENCE</scope>
    <source>
        <strain evidence="1">MST-FP2251</strain>
    </source>
</reference>
<protein>
    <recommendedName>
        <fullName evidence="3">SnoaL-like domain-containing protein</fullName>
    </recommendedName>
</protein>
<dbReference type="Proteomes" id="UP001194746">
    <property type="component" value="Unassembled WGS sequence"/>
</dbReference>
<evidence type="ECO:0000313" key="2">
    <source>
        <dbReference type="Proteomes" id="UP001194746"/>
    </source>
</evidence>
<comment type="caution">
    <text evidence="1">The sequence shown here is derived from an EMBL/GenBank/DDBJ whole genome shotgun (WGS) entry which is preliminary data.</text>
</comment>
<gene>
    <name evidence="1" type="ORF">FE257_010421</name>
</gene>
<evidence type="ECO:0008006" key="3">
    <source>
        <dbReference type="Google" id="ProtNLM"/>
    </source>
</evidence>